<dbReference type="EMBL" id="CP089984">
    <property type="protein sequence ID" value="WXB18323.1"/>
    <property type="molecule type" value="Genomic_DNA"/>
</dbReference>
<keyword evidence="4" id="KW-1185">Reference proteome</keyword>
<dbReference type="Pfam" id="PF25191">
    <property type="entry name" value="DUF7832"/>
    <property type="match status" value="1"/>
</dbReference>
<proteinExistence type="predicted"/>
<dbReference type="Proteomes" id="UP001370348">
    <property type="component" value="Chromosome"/>
</dbReference>
<evidence type="ECO:0000313" key="3">
    <source>
        <dbReference type="EMBL" id="WXB18323.1"/>
    </source>
</evidence>
<gene>
    <name evidence="3" type="ORF">LZC94_13815</name>
</gene>
<evidence type="ECO:0000313" key="4">
    <source>
        <dbReference type="Proteomes" id="UP001370348"/>
    </source>
</evidence>
<organism evidence="3 4">
    <name type="scientific">Pendulispora albinea</name>
    <dbReference type="NCBI Taxonomy" id="2741071"/>
    <lineage>
        <taxon>Bacteria</taxon>
        <taxon>Pseudomonadati</taxon>
        <taxon>Myxococcota</taxon>
        <taxon>Myxococcia</taxon>
        <taxon>Myxococcales</taxon>
        <taxon>Sorangiineae</taxon>
        <taxon>Pendulisporaceae</taxon>
        <taxon>Pendulispora</taxon>
    </lineage>
</organism>
<evidence type="ECO:0000259" key="2">
    <source>
        <dbReference type="Pfam" id="PF25191"/>
    </source>
</evidence>
<name>A0ABZ2M732_9BACT</name>
<feature type="region of interest" description="Disordered" evidence="1">
    <location>
        <begin position="545"/>
        <end position="565"/>
    </location>
</feature>
<accession>A0ABZ2M732</accession>
<dbReference type="InterPro" id="IPR057154">
    <property type="entry name" value="DUF7832"/>
</dbReference>
<feature type="domain" description="DUF7832" evidence="2">
    <location>
        <begin position="16"/>
        <end position="100"/>
    </location>
</feature>
<protein>
    <recommendedName>
        <fullName evidence="2">DUF7832 domain-containing protein</fullName>
    </recommendedName>
</protein>
<evidence type="ECO:0000256" key="1">
    <source>
        <dbReference type="SAM" id="MobiDB-lite"/>
    </source>
</evidence>
<dbReference type="RefSeq" id="WP_394827958.1">
    <property type="nucleotide sequence ID" value="NZ_CP089984.1"/>
</dbReference>
<reference evidence="3 4" key="1">
    <citation type="submission" date="2021-12" db="EMBL/GenBank/DDBJ databases">
        <title>Discovery of the Pendulisporaceae a myxobacterial family with distinct sporulation behavior and unique specialized metabolism.</title>
        <authorList>
            <person name="Garcia R."/>
            <person name="Popoff A."/>
            <person name="Bader C.D."/>
            <person name="Loehr J."/>
            <person name="Walesch S."/>
            <person name="Walt C."/>
            <person name="Boldt J."/>
            <person name="Bunk B."/>
            <person name="Haeckl F.J.F.P.J."/>
            <person name="Gunesch A.P."/>
            <person name="Birkelbach J."/>
            <person name="Nuebel U."/>
            <person name="Pietschmann T."/>
            <person name="Bach T."/>
            <person name="Mueller R."/>
        </authorList>
    </citation>
    <scope>NUCLEOTIDE SEQUENCE [LARGE SCALE GENOMIC DNA]</scope>
    <source>
        <strain evidence="3 4">MSr11954</strain>
    </source>
</reference>
<sequence length="665" mass="76024">MTARRPRIYDDQDYYDSVNGGEHIGLFFAWALLRNLAASEWNEAARQLADRVKERARELRSGRLLDDHKLATIHLNDLGNAFARAYYDLYLEDYGDTLDDEAIREGSWEHFDMVVQMLDGRHAAWIAEGRKKTRPPTGGRMMRPAPPVVAGDEALVALEALDRLDLRRRSLPGPADRVLIALRKRAPDASLRELLLERAERGKVPSATTAVRALVERFDRETVLEALVRLESGKKSFASLEQLPDFVRELGQARQWKAETDLLEGVQRCRSRGLVPRCHLQLASLLLRSDLQKQVERAFIEAAVAHPDLPPRLAHFVANKFKLEPAQRAKVALPACIYRAETLDLKREFAFNFPHVLEALDELEKTGLPLEHGEGRKLVDLLHERLRQWIEQLPQLDDPYEESQELLGRLEKLFIDVPSNVAALPEMQRLWREVLFFDDPRPSPEFAFEVQGEIARLDKLVAKGMSLEEDDGRRLLDQLHGHWQRWLRALPSFPEVLDHWLPSSQGRARLVARKLQRLYAEDTPGGRVRPAEDARNEMLARVMGKEPNEGRGEREVPGRAGSPAGARAAHRSVLQRPEMQQLWAELITYLWAEPMQAGRAMRLLRAMWSAELLTEELMAEARAFLSAATSSREEHYFFHELISEGHEPHAHQLADLVRIKGSQWS</sequence>
<feature type="compositionally biased region" description="Basic and acidic residues" evidence="1">
    <location>
        <begin position="545"/>
        <end position="557"/>
    </location>
</feature>